<reference evidence="18 19" key="1">
    <citation type="submission" date="2019-04" db="EMBL/GenBank/DDBJ databases">
        <title>Psychroflexus halotolerans sp. nov., isolated from a marine solar saltern.</title>
        <authorList>
            <person name="Feng X."/>
        </authorList>
    </citation>
    <scope>NUCLEOTIDE SEQUENCE [LARGE SCALE GENOMIC DNA]</scope>
    <source>
        <strain evidence="18 19">WDS2C27</strain>
    </source>
</reference>
<keyword evidence="3 15" id="KW-1003">Cell membrane</keyword>
<dbReference type="CDD" id="cd06503">
    <property type="entry name" value="ATP-synt_Fo_b"/>
    <property type="match status" value="1"/>
</dbReference>
<feature type="coiled-coil region" evidence="17">
    <location>
        <begin position="35"/>
        <end position="90"/>
    </location>
</feature>
<evidence type="ECO:0000256" key="12">
    <source>
        <dbReference type="ARBA" id="ARBA00025614"/>
    </source>
</evidence>
<comment type="caution">
    <text evidence="18">The sequence shown here is derived from an EMBL/GenBank/DDBJ whole genome shotgun (WGS) entry which is preliminary data.</text>
</comment>
<comment type="subcellular location">
    <subcellularLocation>
        <location evidence="15">Cell membrane</location>
        <topology evidence="15">Single-pass membrane protein</topology>
    </subcellularLocation>
    <subcellularLocation>
        <location evidence="14">Endomembrane system</location>
        <topology evidence="14">Single-pass membrane protein</topology>
    </subcellularLocation>
</comment>
<evidence type="ECO:0000256" key="5">
    <source>
        <dbReference type="ARBA" id="ARBA00022692"/>
    </source>
</evidence>
<evidence type="ECO:0000256" key="1">
    <source>
        <dbReference type="ARBA" id="ARBA00005513"/>
    </source>
</evidence>
<keyword evidence="17" id="KW-0175">Coiled coil</keyword>
<dbReference type="InterPro" id="IPR050059">
    <property type="entry name" value="ATP_synthase_B_chain"/>
</dbReference>
<dbReference type="GO" id="GO:0012505">
    <property type="term" value="C:endomembrane system"/>
    <property type="evidence" value="ECO:0007669"/>
    <property type="project" value="UniProtKB-SubCell"/>
</dbReference>
<evidence type="ECO:0000256" key="10">
    <source>
        <dbReference type="ARBA" id="ARBA00023310"/>
    </source>
</evidence>
<evidence type="ECO:0000256" key="11">
    <source>
        <dbReference type="ARBA" id="ARBA00025198"/>
    </source>
</evidence>
<dbReference type="PANTHER" id="PTHR33445">
    <property type="entry name" value="ATP SYNTHASE SUBUNIT B', CHLOROPLASTIC"/>
    <property type="match status" value="1"/>
</dbReference>
<gene>
    <name evidence="15" type="primary">atpF</name>
    <name evidence="18" type="ORF">FCN74_02150</name>
</gene>
<dbReference type="EMBL" id="SWMU01000001">
    <property type="protein sequence ID" value="TKS57243.1"/>
    <property type="molecule type" value="Genomic_DNA"/>
</dbReference>
<proteinExistence type="inferred from homology"/>
<comment type="similarity">
    <text evidence="1 15 16">Belongs to the ATPase B chain family.</text>
</comment>
<comment type="function">
    <text evidence="11 15">F(1)F(0) ATP synthase produces ATP from ADP in the presence of a proton or sodium gradient. F-type ATPases consist of two structural domains, F(1) containing the extramembraneous catalytic core and F(0) containing the membrane proton channel, linked together by a central stalk and a peripheral stalk. During catalysis, ATP synthesis in the catalytic domain of F(1) is coupled via a rotary mechanism of the central stalk subunits to proton translocation.</text>
</comment>
<keyword evidence="9 15" id="KW-0472">Membrane</keyword>
<evidence type="ECO:0000313" key="19">
    <source>
        <dbReference type="Proteomes" id="UP000306552"/>
    </source>
</evidence>
<dbReference type="GO" id="GO:0005886">
    <property type="term" value="C:plasma membrane"/>
    <property type="evidence" value="ECO:0007669"/>
    <property type="project" value="UniProtKB-SubCell"/>
</dbReference>
<evidence type="ECO:0000256" key="7">
    <source>
        <dbReference type="ARBA" id="ARBA00022989"/>
    </source>
</evidence>
<evidence type="ECO:0000256" key="3">
    <source>
        <dbReference type="ARBA" id="ARBA00022475"/>
    </source>
</evidence>
<feature type="transmembrane region" description="Helical" evidence="15">
    <location>
        <begin position="6"/>
        <end position="26"/>
    </location>
</feature>
<evidence type="ECO:0000256" key="14">
    <source>
        <dbReference type="ARBA" id="ARBA00037847"/>
    </source>
</evidence>
<dbReference type="SUPFAM" id="SSF81573">
    <property type="entry name" value="F1F0 ATP synthase subunit B, membrane domain"/>
    <property type="match status" value="1"/>
</dbReference>
<evidence type="ECO:0000256" key="15">
    <source>
        <dbReference type="HAMAP-Rule" id="MF_01398"/>
    </source>
</evidence>
<dbReference type="GO" id="GO:0046961">
    <property type="term" value="F:proton-transporting ATPase activity, rotational mechanism"/>
    <property type="evidence" value="ECO:0007669"/>
    <property type="project" value="TreeGrafter"/>
</dbReference>
<dbReference type="InterPro" id="IPR005864">
    <property type="entry name" value="ATP_synth_F0_bsu_bac"/>
</dbReference>
<dbReference type="RefSeq" id="WP_138930946.1">
    <property type="nucleotide sequence ID" value="NZ_SWMU01000001.1"/>
</dbReference>
<evidence type="ECO:0000256" key="4">
    <source>
        <dbReference type="ARBA" id="ARBA00022547"/>
    </source>
</evidence>
<feature type="coiled-coil region" evidence="17">
    <location>
        <begin position="138"/>
        <end position="165"/>
    </location>
</feature>
<keyword evidence="7 15" id="KW-1133">Transmembrane helix</keyword>
<keyword evidence="10 15" id="KW-0066">ATP synthesis</keyword>
<protein>
    <recommendedName>
        <fullName evidence="15">ATP synthase subunit b</fullName>
    </recommendedName>
    <alternativeName>
        <fullName evidence="15">ATP synthase F(0) sector subunit b</fullName>
    </alternativeName>
    <alternativeName>
        <fullName evidence="15">ATPase subunit I</fullName>
    </alternativeName>
    <alternativeName>
        <fullName evidence="15">F-type ATPase subunit b</fullName>
        <shortName evidence="15">F-ATPase subunit b</shortName>
    </alternativeName>
</protein>
<name>A0A4U5TSZ5_9FLAO</name>
<dbReference type="NCBIfam" id="TIGR01144">
    <property type="entry name" value="ATP_synt_b"/>
    <property type="match status" value="1"/>
</dbReference>
<comment type="subunit">
    <text evidence="15">F-type ATPases have 2 components, F(1) - the catalytic core - and F(0) - the membrane proton channel. F(1) has five subunits: alpha(3), beta(3), gamma(1), delta(1), epsilon(1). F(0) has three main subunits: a(1), b(2) and c(10-14). The alpha and beta chains form an alternating ring which encloses part of the gamma chain. F(1) is attached to F(0) by a central stalk formed by the gamma and epsilon chains, while a peripheral stalk is formed by the delta and b chains.</text>
</comment>
<evidence type="ECO:0000256" key="17">
    <source>
        <dbReference type="SAM" id="Coils"/>
    </source>
</evidence>
<evidence type="ECO:0000313" key="18">
    <source>
        <dbReference type="EMBL" id="TKS57243.1"/>
    </source>
</evidence>
<keyword evidence="6 15" id="KW-0375">Hydrogen ion transport</keyword>
<dbReference type="Gene3D" id="1.20.5.620">
    <property type="entry name" value="F1F0 ATP synthase subunit B, membrane domain"/>
    <property type="match status" value="1"/>
</dbReference>
<dbReference type="GO" id="GO:0046933">
    <property type="term" value="F:proton-transporting ATP synthase activity, rotational mechanism"/>
    <property type="evidence" value="ECO:0007669"/>
    <property type="project" value="UniProtKB-UniRule"/>
</dbReference>
<dbReference type="PANTHER" id="PTHR33445:SF1">
    <property type="entry name" value="ATP SYNTHASE SUBUNIT B"/>
    <property type="match status" value="1"/>
</dbReference>
<comment type="subunit">
    <text evidence="13">F-type ATPases have 2 components, F(1) - the catalytic core - and F(0) - the membrane proton channel. F(1) has five subunits: alpha(3), beta(3), gamma(1), delta(1), epsilon(1). F(0) has four main subunits: a(1), b(2) and c(10-14). The alpha and beta chains form an alternating ring which encloses part of the gamma chain. F(1) is attached to F(0) by a central stalk formed by the gamma and epsilon chains, while a peripheral stalk is formed by the delta and b chains.</text>
</comment>
<organism evidence="18 19">
    <name type="scientific">Mesohalobacter halotolerans</name>
    <dbReference type="NCBI Taxonomy" id="1883405"/>
    <lineage>
        <taxon>Bacteria</taxon>
        <taxon>Pseudomonadati</taxon>
        <taxon>Bacteroidota</taxon>
        <taxon>Flavobacteriia</taxon>
        <taxon>Flavobacteriales</taxon>
        <taxon>Flavobacteriaceae</taxon>
        <taxon>Mesohalobacter</taxon>
    </lineage>
</organism>
<dbReference type="AlphaFoldDB" id="A0A4U5TSZ5"/>
<dbReference type="Proteomes" id="UP000306552">
    <property type="component" value="Unassembled WGS sequence"/>
</dbReference>
<dbReference type="InterPro" id="IPR002146">
    <property type="entry name" value="ATP_synth_b/b'su_bac/chlpt"/>
</dbReference>
<evidence type="ECO:0000256" key="13">
    <source>
        <dbReference type="ARBA" id="ARBA00026054"/>
    </source>
</evidence>
<keyword evidence="4 15" id="KW-0138">CF(0)</keyword>
<keyword evidence="19" id="KW-1185">Reference proteome</keyword>
<sequence>MKLVEDFSFGLFFWLILVLVVLIFLLRKYAWKPVLKSLDDREEGIQKAIDSAEEAKKEMQNLKADNEKMKQEARQERDAMLKEAQQMKKQMISEAAEEAAIKADDIIAKAQTSIQNEKKAAIDDLRQQVAQFSIEIAEKVLKEELKDKKAQNKLIDRELENVKLN</sequence>
<dbReference type="InterPro" id="IPR028987">
    <property type="entry name" value="ATP_synth_B-like_membr_sf"/>
</dbReference>
<comment type="function">
    <text evidence="12">Component of the F(0) channel, it forms part of the peripheral stalk, linking F(1) to F(0). The b'-subunit is a diverged and duplicated form of b found in plants and photosynthetic bacteria.</text>
</comment>
<dbReference type="Pfam" id="PF00430">
    <property type="entry name" value="ATP-synt_B"/>
    <property type="match status" value="1"/>
</dbReference>
<accession>A0A4U5TSZ5</accession>
<evidence type="ECO:0000256" key="16">
    <source>
        <dbReference type="RuleBase" id="RU003848"/>
    </source>
</evidence>
<dbReference type="HAMAP" id="MF_01398">
    <property type="entry name" value="ATP_synth_b_bprime"/>
    <property type="match status" value="1"/>
</dbReference>
<keyword evidence="5 15" id="KW-0812">Transmembrane</keyword>
<evidence type="ECO:0000256" key="2">
    <source>
        <dbReference type="ARBA" id="ARBA00022448"/>
    </source>
</evidence>
<keyword evidence="8 15" id="KW-0406">Ion transport</keyword>
<keyword evidence="2 15" id="KW-0813">Transport</keyword>
<evidence type="ECO:0000256" key="8">
    <source>
        <dbReference type="ARBA" id="ARBA00023065"/>
    </source>
</evidence>
<dbReference type="NCBIfam" id="NF011041">
    <property type="entry name" value="PRK14471.1"/>
    <property type="match status" value="1"/>
</dbReference>
<evidence type="ECO:0000256" key="9">
    <source>
        <dbReference type="ARBA" id="ARBA00023136"/>
    </source>
</evidence>
<evidence type="ECO:0000256" key="6">
    <source>
        <dbReference type="ARBA" id="ARBA00022781"/>
    </source>
</evidence>
<dbReference type="OrthoDB" id="9795289at2"/>
<dbReference type="GO" id="GO:0045259">
    <property type="term" value="C:proton-transporting ATP synthase complex"/>
    <property type="evidence" value="ECO:0007669"/>
    <property type="project" value="UniProtKB-KW"/>
</dbReference>